<dbReference type="Proteomes" id="UP001374535">
    <property type="component" value="Chromosome 4"/>
</dbReference>
<protein>
    <submittedName>
        <fullName evidence="2">Uncharacterized protein</fullName>
    </submittedName>
</protein>
<keyword evidence="1" id="KW-0472">Membrane</keyword>
<evidence type="ECO:0000313" key="3">
    <source>
        <dbReference type="Proteomes" id="UP001374535"/>
    </source>
</evidence>
<gene>
    <name evidence="2" type="ORF">V8G54_011229</name>
</gene>
<reference evidence="2 3" key="1">
    <citation type="journal article" date="2023" name="Life. Sci Alliance">
        <title>Evolutionary insights into 3D genome organization and epigenetic landscape of Vigna mungo.</title>
        <authorList>
            <person name="Junaid A."/>
            <person name="Singh B."/>
            <person name="Bhatia S."/>
        </authorList>
    </citation>
    <scope>NUCLEOTIDE SEQUENCE [LARGE SCALE GENOMIC DNA]</scope>
    <source>
        <strain evidence="2">Urdbean</strain>
    </source>
</reference>
<organism evidence="2 3">
    <name type="scientific">Vigna mungo</name>
    <name type="common">Black gram</name>
    <name type="synonym">Phaseolus mungo</name>
    <dbReference type="NCBI Taxonomy" id="3915"/>
    <lineage>
        <taxon>Eukaryota</taxon>
        <taxon>Viridiplantae</taxon>
        <taxon>Streptophyta</taxon>
        <taxon>Embryophyta</taxon>
        <taxon>Tracheophyta</taxon>
        <taxon>Spermatophyta</taxon>
        <taxon>Magnoliopsida</taxon>
        <taxon>eudicotyledons</taxon>
        <taxon>Gunneridae</taxon>
        <taxon>Pentapetalae</taxon>
        <taxon>rosids</taxon>
        <taxon>fabids</taxon>
        <taxon>Fabales</taxon>
        <taxon>Fabaceae</taxon>
        <taxon>Papilionoideae</taxon>
        <taxon>50 kb inversion clade</taxon>
        <taxon>NPAAA clade</taxon>
        <taxon>indigoferoid/millettioid clade</taxon>
        <taxon>Phaseoleae</taxon>
        <taxon>Vigna</taxon>
    </lineage>
</organism>
<keyword evidence="3" id="KW-1185">Reference proteome</keyword>
<feature type="transmembrane region" description="Helical" evidence="1">
    <location>
        <begin position="23"/>
        <end position="42"/>
    </location>
</feature>
<evidence type="ECO:0000313" key="2">
    <source>
        <dbReference type="EMBL" id="WVZ13663.1"/>
    </source>
</evidence>
<name>A0AAQ3NR07_VIGMU</name>
<dbReference type="AlphaFoldDB" id="A0AAQ3NR07"/>
<accession>A0AAQ3NR07</accession>
<proteinExistence type="predicted"/>
<sequence length="101" mass="12126">MLRIVQTNKIKLESNKEIILLQGYRSLVMKLLFIIIWTHIHVNDKIRKTFFKSKRHRSIVVKVLFFTITRPNKYFVNVDSQSIQVPRDAHYNVVIQINIYL</sequence>
<dbReference type="EMBL" id="CP144697">
    <property type="protein sequence ID" value="WVZ13663.1"/>
    <property type="molecule type" value="Genomic_DNA"/>
</dbReference>
<keyword evidence="1" id="KW-0812">Transmembrane</keyword>
<keyword evidence="1" id="KW-1133">Transmembrane helix</keyword>
<evidence type="ECO:0000256" key="1">
    <source>
        <dbReference type="SAM" id="Phobius"/>
    </source>
</evidence>